<dbReference type="GO" id="GO:0032259">
    <property type="term" value="P:methylation"/>
    <property type="evidence" value="ECO:0007669"/>
    <property type="project" value="UniProtKB-KW"/>
</dbReference>
<evidence type="ECO:0000259" key="2">
    <source>
        <dbReference type="Pfam" id="PF08241"/>
    </source>
</evidence>
<dbReference type="STRING" id="1220554.GCA_001552135_01442"/>
<dbReference type="Pfam" id="PF08241">
    <property type="entry name" value="Methyltransf_11"/>
    <property type="match status" value="1"/>
</dbReference>
<dbReference type="Proteomes" id="UP000323380">
    <property type="component" value="Unassembled WGS sequence"/>
</dbReference>
<evidence type="ECO:0000313" key="4">
    <source>
        <dbReference type="Proteomes" id="UP000323380"/>
    </source>
</evidence>
<name>A0A5D0NBA9_9ACTN</name>
<gene>
    <name evidence="3" type="ORF">FXF69_35505</name>
</gene>
<evidence type="ECO:0000313" key="3">
    <source>
        <dbReference type="EMBL" id="TYB41629.1"/>
    </source>
</evidence>
<dbReference type="InterPro" id="IPR013216">
    <property type="entry name" value="Methyltransf_11"/>
</dbReference>
<organism evidence="3 4">
    <name type="scientific">Actinomadura chibensis</name>
    <dbReference type="NCBI Taxonomy" id="392828"/>
    <lineage>
        <taxon>Bacteria</taxon>
        <taxon>Bacillati</taxon>
        <taxon>Actinomycetota</taxon>
        <taxon>Actinomycetes</taxon>
        <taxon>Streptosporangiales</taxon>
        <taxon>Thermomonosporaceae</taxon>
        <taxon>Actinomadura</taxon>
    </lineage>
</organism>
<dbReference type="InterPro" id="IPR029063">
    <property type="entry name" value="SAM-dependent_MTases_sf"/>
</dbReference>
<proteinExistence type="predicted"/>
<dbReference type="EMBL" id="VSFG01000010">
    <property type="protein sequence ID" value="TYB41629.1"/>
    <property type="molecule type" value="Genomic_DNA"/>
</dbReference>
<dbReference type="AlphaFoldDB" id="A0A5D0NBA9"/>
<keyword evidence="3" id="KW-0808">Transferase</keyword>
<reference evidence="3 4" key="1">
    <citation type="submission" date="2019-08" db="EMBL/GenBank/DDBJ databases">
        <title>Actinomadura sp. nov. CYP1-5 isolated from mountain soil.</title>
        <authorList>
            <person name="Songsumanus A."/>
            <person name="Kuncharoen N."/>
            <person name="Kudo T."/>
            <person name="Yuki M."/>
            <person name="Igarashi Y."/>
            <person name="Tanasupawat S."/>
        </authorList>
    </citation>
    <scope>NUCLEOTIDE SEQUENCE [LARGE SCALE GENOMIC DNA]</scope>
    <source>
        <strain evidence="3 4">JCM 14158</strain>
    </source>
</reference>
<dbReference type="CDD" id="cd02440">
    <property type="entry name" value="AdoMet_MTases"/>
    <property type="match status" value="1"/>
</dbReference>
<dbReference type="SUPFAM" id="SSF53335">
    <property type="entry name" value="S-adenosyl-L-methionine-dependent methyltransferases"/>
    <property type="match status" value="1"/>
</dbReference>
<evidence type="ECO:0000256" key="1">
    <source>
        <dbReference type="SAM" id="MobiDB-lite"/>
    </source>
</evidence>
<accession>A0A5D0NBA9</accession>
<dbReference type="Gene3D" id="3.40.50.150">
    <property type="entry name" value="Vaccinia Virus protein VP39"/>
    <property type="match status" value="1"/>
</dbReference>
<keyword evidence="4" id="KW-1185">Reference proteome</keyword>
<comment type="caution">
    <text evidence="3">The sequence shown here is derived from an EMBL/GenBank/DDBJ whole genome shotgun (WGS) entry which is preliminary data.</text>
</comment>
<keyword evidence="3" id="KW-0489">Methyltransferase</keyword>
<feature type="region of interest" description="Disordered" evidence="1">
    <location>
        <begin position="1"/>
        <end position="29"/>
    </location>
</feature>
<sequence length="244" mass="25383">MDARDGEAGPVAGTGRNREGTAGSGPGAIAPDGSAVEFYAAMAPDEASAALVHAAVPAGTPVLELGAGAGRVTRALLALGHPVTAVDDSAEMLARIEDARTEGVRTVRSAIQDLDLGERFGCVLLMSFLVNYGDRAALLDACRRHAAPGGLVLLQRETRPWLGPDAPRAWSHDGVDFEVVRAEPAGPDAAAVTIGYSTGGRRWTHSFTSRRLGDDELPAVLAASGLRLDRFLDGDRAWVAARPA</sequence>
<protein>
    <submittedName>
        <fullName evidence="3">Class I SAM-dependent methyltransferase</fullName>
    </submittedName>
</protein>
<feature type="domain" description="Methyltransferase type 11" evidence="2">
    <location>
        <begin position="63"/>
        <end position="153"/>
    </location>
</feature>
<dbReference type="GO" id="GO:0008757">
    <property type="term" value="F:S-adenosylmethionine-dependent methyltransferase activity"/>
    <property type="evidence" value="ECO:0007669"/>
    <property type="project" value="InterPro"/>
</dbReference>